<dbReference type="InterPro" id="IPR025164">
    <property type="entry name" value="Toastrack_DUF4097"/>
</dbReference>
<dbReference type="Pfam" id="PF13349">
    <property type="entry name" value="DUF4097"/>
    <property type="match status" value="1"/>
</dbReference>
<accession>A0ABT2B9Y4</accession>
<evidence type="ECO:0000313" key="3">
    <source>
        <dbReference type="EMBL" id="MCS0605206.1"/>
    </source>
</evidence>
<reference evidence="3 4" key="1">
    <citation type="submission" date="2022-08" db="EMBL/GenBank/DDBJ databases">
        <authorList>
            <person name="Somphong A."/>
            <person name="Phongsopitanun W."/>
        </authorList>
    </citation>
    <scope>NUCLEOTIDE SEQUENCE [LARGE SCALE GENOMIC DNA]</scope>
    <source>
        <strain evidence="3 4">LP11</strain>
    </source>
</reference>
<dbReference type="EMBL" id="JANUGP010000029">
    <property type="protein sequence ID" value="MCS0605206.1"/>
    <property type="molecule type" value="Genomic_DNA"/>
</dbReference>
<feature type="chain" id="PRO_5045956638" evidence="1">
    <location>
        <begin position="27"/>
        <end position="244"/>
    </location>
</feature>
<feature type="signal peptide" evidence="1">
    <location>
        <begin position="1"/>
        <end position="26"/>
    </location>
</feature>
<keyword evidence="4" id="KW-1185">Reference proteome</keyword>
<evidence type="ECO:0000313" key="4">
    <source>
        <dbReference type="Proteomes" id="UP001205612"/>
    </source>
</evidence>
<evidence type="ECO:0000256" key="1">
    <source>
        <dbReference type="SAM" id="SignalP"/>
    </source>
</evidence>
<protein>
    <submittedName>
        <fullName evidence="3">DUF4097 domain-containing protein</fullName>
    </submittedName>
</protein>
<organism evidence="3 4">
    <name type="scientific">Streptomyces pyxinicus</name>
    <dbReference type="NCBI Taxonomy" id="2970331"/>
    <lineage>
        <taxon>Bacteria</taxon>
        <taxon>Bacillati</taxon>
        <taxon>Actinomycetota</taxon>
        <taxon>Actinomycetes</taxon>
        <taxon>Kitasatosporales</taxon>
        <taxon>Streptomycetaceae</taxon>
        <taxon>Streptomyces</taxon>
    </lineage>
</organism>
<proteinExistence type="predicted"/>
<name>A0ABT2B9Y4_9ACTN</name>
<dbReference type="RefSeq" id="WP_258782234.1">
    <property type="nucleotide sequence ID" value="NZ_JANUGP010000029.1"/>
</dbReference>
<feature type="domain" description="DUF4097" evidence="2">
    <location>
        <begin position="117"/>
        <end position="240"/>
    </location>
</feature>
<comment type="caution">
    <text evidence="3">The sequence shown here is derived from an EMBL/GenBank/DDBJ whole genome shotgun (WGS) entry which is preliminary data.</text>
</comment>
<dbReference type="Proteomes" id="UP001205612">
    <property type="component" value="Unassembled WGS sequence"/>
</dbReference>
<keyword evidence="1" id="KW-0732">Signal</keyword>
<dbReference type="PROSITE" id="PS51257">
    <property type="entry name" value="PROKAR_LIPOPROTEIN"/>
    <property type="match status" value="1"/>
</dbReference>
<evidence type="ECO:0000259" key="2">
    <source>
        <dbReference type="Pfam" id="PF13349"/>
    </source>
</evidence>
<sequence length="244" mass="25277">MPRPQTRPLATMALAALALVGLSACSALDHETFQDDAKAPGKVTAIRIDNDNGGVRLETSAGVSTVSVHRRVHYRGDKPSGTSFSVHEGVLTLADCGKDCDVDYVVKAPAGLPVTGSTSDGDLELTGAGPVDVRTSNGEITVSGAKGPVKLRTTNGNIDVKDVKGGIDARTSDGELTVRTATAQNIKARTTNGDLTVTAPPAPYRITASTSYGDKNVAFKNDPAGTYRLELATTSGDLTLRPAD</sequence>
<gene>
    <name evidence="3" type="ORF">NX794_28935</name>
</gene>